<evidence type="ECO:0000256" key="4">
    <source>
        <dbReference type="ARBA" id="ARBA00023134"/>
    </source>
</evidence>
<sequence>DVTYKVLLLGDTGVGKTALIRSLTGTEFKANHLTTVGIDFVKKTFDADGALVQLQIWDTAGQERFRSLTKFQYRSTKGLLLVYDVTDRTSFETLGYWLDSIDSELDRNNKEPVPVFIVGNKTDLEESRVVSTQEGKKAAESHYVHGFLETSAKNGHNVSEAFNKLADAI</sequence>
<dbReference type="OMA" id="NESEGGC"/>
<keyword evidence="3" id="KW-0653">Protein transport</keyword>
<keyword evidence="1" id="KW-0813">Transport</keyword>
<dbReference type="OrthoDB" id="6232500at2759"/>
<reference evidence="7" key="2">
    <citation type="journal article" date="2013" name="Nature">
        <title>Insights into bilaterian evolution from three spiralian genomes.</title>
        <authorList>
            <person name="Simakov O."/>
            <person name="Marletaz F."/>
            <person name="Cho S.J."/>
            <person name="Edsinger-Gonzales E."/>
            <person name="Havlak P."/>
            <person name="Hellsten U."/>
            <person name="Kuo D.H."/>
            <person name="Larsson T."/>
            <person name="Lv J."/>
            <person name="Arendt D."/>
            <person name="Savage R."/>
            <person name="Osoegawa K."/>
            <person name="de Jong P."/>
            <person name="Grimwood J."/>
            <person name="Chapman J.A."/>
            <person name="Shapiro H."/>
            <person name="Aerts A."/>
            <person name="Otillar R.P."/>
            <person name="Terry A.Y."/>
            <person name="Boore J.L."/>
            <person name="Grigoriev I.V."/>
            <person name="Lindberg D.R."/>
            <person name="Seaver E.C."/>
            <person name="Weisblat D.A."/>
            <person name="Putnam N.H."/>
            <person name="Rokhsar D.S."/>
        </authorList>
    </citation>
    <scope>NUCLEOTIDE SEQUENCE</scope>
    <source>
        <strain evidence="7">I ESC-2004</strain>
    </source>
</reference>
<dbReference type="HOGENOM" id="CLU_041217_10_6_1"/>
<dbReference type="PROSITE" id="PS00675">
    <property type="entry name" value="SIGMA54_INTERACT_1"/>
    <property type="match status" value="1"/>
</dbReference>
<dbReference type="InterPro" id="IPR027417">
    <property type="entry name" value="P-loop_NTPase"/>
</dbReference>
<dbReference type="NCBIfam" id="TIGR00231">
    <property type="entry name" value="small_GTP"/>
    <property type="match status" value="1"/>
</dbReference>
<dbReference type="FunFam" id="3.40.50.300:FF:001129">
    <property type="entry name" value="ras-related protein Rab-44 isoform X2"/>
    <property type="match status" value="1"/>
</dbReference>
<evidence type="ECO:0008006" key="8">
    <source>
        <dbReference type="Google" id="ProtNLM"/>
    </source>
</evidence>
<dbReference type="SMART" id="SM00173">
    <property type="entry name" value="RAS"/>
    <property type="match status" value="1"/>
</dbReference>
<dbReference type="Pfam" id="PF00071">
    <property type="entry name" value="Ras"/>
    <property type="match status" value="1"/>
</dbReference>
<dbReference type="InterPro" id="IPR001806">
    <property type="entry name" value="Small_GTPase"/>
</dbReference>
<evidence type="ECO:0000256" key="1">
    <source>
        <dbReference type="ARBA" id="ARBA00022448"/>
    </source>
</evidence>
<dbReference type="SMART" id="SM00175">
    <property type="entry name" value="RAB"/>
    <property type="match status" value="1"/>
</dbReference>
<dbReference type="PROSITE" id="PS51420">
    <property type="entry name" value="RHO"/>
    <property type="match status" value="1"/>
</dbReference>
<keyword evidence="4" id="KW-0342">GTP-binding</keyword>
<dbReference type="PRINTS" id="PR00449">
    <property type="entry name" value="RASTRNSFRMNG"/>
</dbReference>
<evidence type="ECO:0000313" key="7">
    <source>
        <dbReference type="Proteomes" id="UP000014760"/>
    </source>
</evidence>
<dbReference type="GO" id="GO:0015031">
    <property type="term" value="P:protein transport"/>
    <property type="evidence" value="ECO:0007669"/>
    <property type="project" value="UniProtKB-KW"/>
</dbReference>
<protein>
    <recommendedName>
        <fullName evidence="8">GTP-binding protein</fullName>
    </recommendedName>
</protein>
<evidence type="ECO:0000313" key="6">
    <source>
        <dbReference type="EnsemblMetazoa" id="CapteP55121"/>
    </source>
</evidence>
<dbReference type="SUPFAM" id="SSF52540">
    <property type="entry name" value="P-loop containing nucleoside triphosphate hydrolases"/>
    <property type="match status" value="1"/>
</dbReference>
<dbReference type="AlphaFoldDB" id="X2B606"/>
<dbReference type="EMBL" id="AMQN01000400">
    <property type="status" value="NOT_ANNOTATED_CDS"/>
    <property type="molecule type" value="Genomic_DNA"/>
</dbReference>
<dbReference type="PROSITE" id="PS51417">
    <property type="entry name" value="ARF"/>
    <property type="match status" value="1"/>
</dbReference>
<keyword evidence="7" id="KW-1185">Reference proteome</keyword>
<dbReference type="Gene3D" id="3.40.50.300">
    <property type="entry name" value="P-loop containing nucleotide triphosphate hydrolases"/>
    <property type="match status" value="1"/>
</dbReference>
<dbReference type="PROSITE" id="PS51419">
    <property type="entry name" value="RAB"/>
    <property type="match status" value="1"/>
</dbReference>
<dbReference type="GO" id="GO:0005525">
    <property type="term" value="F:GTP binding"/>
    <property type="evidence" value="ECO:0007669"/>
    <property type="project" value="UniProtKB-KW"/>
</dbReference>
<reference evidence="6" key="3">
    <citation type="submission" date="2015-06" db="UniProtKB">
        <authorList>
            <consortium name="EnsemblMetazoa"/>
        </authorList>
    </citation>
    <scope>IDENTIFICATION</scope>
</reference>
<dbReference type="InterPro" id="IPR005225">
    <property type="entry name" value="Small_GTP-bd"/>
</dbReference>
<dbReference type="PANTHER" id="PTHR47977">
    <property type="entry name" value="RAS-RELATED PROTEIN RAB"/>
    <property type="match status" value="1"/>
</dbReference>
<evidence type="ECO:0000256" key="5">
    <source>
        <dbReference type="ARBA" id="ARBA00023288"/>
    </source>
</evidence>
<dbReference type="Proteomes" id="UP000014760">
    <property type="component" value="Unassembled WGS sequence"/>
</dbReference>
<evidence type="ECO:0000256" key="3">
    <source>
        <dbReference type="ARBA" id="ARBA00022927"/>
    </source>
</evidence>
<dbReference type="SMART" id="SM00174">
    <property type="entry name" value="RHO"/>
    <property type="match status" value="1"/>
</dbReference>
<evidence type="ECO:0000256" key="2">
    <source>
        <dbReference type="ARBA" id="ARBA00022741"/>
    </source>
</evidence>
<organism evidence="6 7">
    <name type="scientific">Capitella teleta</name>
    <name type="common">Polychaete worm</name>
    <dbReference type="NCBI Taxonomy" id="283909"/>
    <lineage>
        <taxon>Eukaryota</taxon>
        <taxon>Metazoa</taxon>
        <taxon>Spiralia</taxon>
        <taxon>Lophotrochozoa</taxon>
        <taxon>Annelida</taxon>
        <taxon>Polychaeta</taxon>
        <taxon>Sedentaria</taxon>
        <taxon>Scolecida</taxon>
        <taxon>Capitellidae</taxon>
        <taxon>Capitella</taxon>
    </lineage>
</organism>
<dbReference type="PROSITE" id="PS51421">
    <property type="entry name" value="RAS"/>
    <property type="match status" value="1"/>
</dbReference>
<proteinExistence type="predicted"/>
<keyword evidence="5" id="KW-0449">Lipoprotein</keyword>
<reference evidence="7" key="1">
    <citation type="submission" date="2012-12" db="EMBL/GenBank/DDBJ databases">
        <authorList>
            <person name="Hellsten U."/>
            <person name="Grimwood J."/>
            <person name="Chapman J.A."/>
            <person name="Shapiro H."/>
            <person name="Aerts A."/>
            <person name="Otillar R.P."/>
            <person name="Terry A.Y."/>
            <person name="Boore J.L."/>
            <person name="Simakov O."/>
            <person name="Marletaz F."/>
            <person name="Cho S.-J."/>
            <person name="Edsinger-Gonzales E."/>
            <person name="Havlak P."/>
            <person name="Kuo D.-H."/>
            <person name="Larsson T."/>
            <person name="Lv J."/>
            <person name="Arendt D."/>
            <person name="Savage R."/>
            <person name="Osoegawa K."/>
            <person name="de Jong P."/>
            <person name="Lindberg D.R."/>
            <person name="Seaver E.C."/>
            <person name="Weisblat D.A."/>
            <person name="Putnam N.H."/>
            <person name="Grigoriev I.V."/>
            <person name="Rokhsar D.S."/>
        </authorList>
    </citation>
    <scope>NUCLEOTIDE SEQUENCE</scope>
    <source>
        <strain evidence="7">I ESC-2004</strain>
    </source>
</reference>
<accession>X2B606</accession>
<dbReference type="GO" id="GO:0003924">
    <property type="term" value="F:GTPase activity"/>
    <property type="evidence" value="ECO:0007669"/>
    <property type="project" value="InterPro"/>
</dbReference>
<dbReference type="InterPro" id="IPR050227">
    <property type="entry name" value="Rab"/>
</dbReference>
<keyword evidence="2" id="KW-0547">Nucleotide-binding</keyword>
<name>X2B606_CAPTE</name>
<dbReference type="InterPro" id="IPR025662">
    <property type="entry name" value="Sigma_54_int_dom_ATP-bd_1"/>
</dbReference>
<dbReference type="CDD" id="cd00154">
    <property type="entry name" value="Rab"/>
    <property type="match status" value="1"/>
</dbReference>
<dbReference type="EnsemblMetazoa" id="CapteT55121">
    <property type="protein sequence ID" value="CapteP55121"/>
    <property type="gene ID" value="CapteG55121"/>
</dbReference>